<keyword evidence="4" id="KW-1003">Cell membrane</keyword>
<dbReference type="GO" id="GO:0055085">
    <property type="term" value="P:transmembrane transport"/>
    <property type="evidence" value="ECO:0007669"/>
    <property type="project" value="InterPro"/>
</dbReference>
<dbReference type="GO" id="GO:0015031">
    <property type="term" value="P:protein transport"/>
    <property type="evidence" value="ECO:0007669"/>
    <property type="project" value="UniProtKB-KW"/>
</dbReference>
<dbReference type="AlphaFoldDB" id="E7RNB7"/>
<dbReference type="GO" id="GO:0098797">
    <property type="term" value="C:plasma membrane protein complex"/>
    <property type="evidence" value="ECO:0007669"/>
    <property type="project" value="TreeGrafter"/>
</dbReference>
<proteinExistence type="inferred from homology"/>
<evidence type="ECO:0000313" key="12">
    <source>
        <dbReference type="Proteomes" id="UP000005580"/>
    </source>
</evidence>
<dbReference type="SUPFAM" id="SSF74653">
    <property type="entry name" value="TolA/TonB C-terminal domain"/>
    <property type="match status" value="1"/>
</dbReference>
<keyword evidence="8" id="KW-1133">Transmembrane helix</keyword>
<dbReference type="PANTHER" id="PTHR33446:SF2">
    <property type="entry name" value="PROTEIN TONB"/>
    <property type="match status" value="1"/>
</dbReference>
<keyword evidence="12" id="KW-1185">Reference proteome</keyword>
<dbReference type="Pfam" id="PF03544">
    <property type="entry name" value="TonB_C"/>
    <property type="match status" value="1"/>
</dbReference>
<dbReference type="HOGENOM" id="CLU_065795_3_2_10"/>
<gene>
    <name evidence="11" type="primary">tonB2</name>
    <name evidence="11" type="ORF">HMPREF0663_10617</name>
</gene>
<evidence type="ECO:0000256" key="5">
    <source>
        <dbReference type="ARBA" id="ARBA00022519"/>
    </source>
</evidence>
<keyword evidence="9" id="KW-0472">Membrane</keyword>
<evidence type="ECO:0000256" key="1">
    <source>
        <dbReference type="ARBA" id="ARBA00004383"/>
    </source>
</evidence>
<dbReference type="NCBIfam" id="TIGR01352">
    <property type="entry name" value="tonB_Cterm"/>
    <property type="match status" value="1"/>
</dbReference>
<comment type="subcellular location">
    <subcellularLocation>
        <location evidence="1">Cell inner membrane</location>
        <topology evidence="1">Single-pass membrane protein</topology>
        <orientation evidence="1">Periplasmic side</orientation>
    </subcellularLocation>
</comment>
<evidence type="ECO:0000256" key="8">
    <source>
        <dbReference type="ARBA" id="ARBA00022989"/>
    </source>
</evidence>
<dbReference type="InterPro" id="IPR037682">
    <property type="entry name" value="TonB_C"/>
</dbReference>
<comment type="caution">
    <text evidence="11">The sequence shown here is derived from an EMBL/GenBank/DDBJ whole genome shotgun (WGS) entry which is preliminary data.</text>
</comment>
<evidence type="ECO:0000313" key="11">
    <source>
        <dbReference type="EMBL" id="EFZ38248.1"/>
    </source>
</evidence>
<evidence type="ECO:0000259" key="10">
    <source>
        <dbReference type="PROSITE" id="PS52015"/>
    </source>
</evidence>
<dbReference type="EMBL" id="AEPE02000002">
    <property type="protein sequence ID" value="EFZ38248.1"/>
    <property type="molecule type" value="Genomic_DNA"/>
</dbReference>
<dbReference type="STRING" id="28134.SAMN05444288_0257"/>
<protein>
    <submittedName>
        <fullName evidence="11">TonB family domain protein</fullName>
    </submittedName>
</protein>
<evidence type="ECO:0000256" key="4">
    <source>
        <dbReference type="ARBA" id="ARBA00022475"/>
    </source>
</evidence>
<sequence length="136" mass="15237">MKRLWAVLLMMAVVGVVDGQSVRDRSVCFSPVEQMPEFVGGSQALLQYLRENVDYPEKCIEDGIQGKVIISFVIDKKGRVTKPCVARSVHPLLNKEALRVVKNMPRWNPGILSGKPVKVKYCVPIVFKLPIPICCE</sequence>
<dbReference type="PROSITE" id="PS52015">
    <property type="entry name" value="TONB_CTD"/>
    <property type="match status" value="1"/>
</dbReference>
<organism evidence="11 12">
    <name type="scientific">Hoylesella oralis ATCC 33269</name>
    <dbReference type="NCBI Taxonomy" id="873533"/>
    <lineage>
        <taxon>Bacteria</taxon>
        <taxon>Pseudomonadati</taxon>
        <taxon>Bacteroidota</taxon>
        <taxon>Bacteroidia</taxon>
        <taxon>Bacteroidales</taxon>
        <taxon>Prevotellaceae</taxon>
        <taxon>Hoylesella</taxon>
    </lineage>
</organism>
<keyword evidence="3" id="KW-0813">Transport</keyword>
<dbReference type="RefSeq" id="WP_004369327.1">
    <property type="nucleotide sequence ID" value="NZ_GL833119.1"/>
</dbReference>
<keyword evidence="7" id="KW-0653">Protein transport</keyword>
<accession>E7RNB7</accession>
<dbReference type="eggNOG" id="COG0810">
    <property type="taxonomic scope" value="Bacteria"/>
</dbReference>
<evidence type="ECO:0000256" key="7">
    <source>
        <dbReference type="ARBA" id="ARBA00022927"/>
    </source>
</evidence>
<evidence type="ECO:0000256" key="6">
    <source>
        <dbReference type="ARBA" id="ARBA00022692"/>
    </source>
</evidence>
<dbReference type="InterPro" id="IPR006260">
    <property type="entry name" value="TonB/TolA_C"/>
</dbReference>
<dbReference type="PANTHER" id="PTHR33446">
    <property type="entry name" value="PROTEIN TONB-RELATED"/>
    <property type="match status" value="1"/>
</dbReference>
<keyword evidence="6" id="KW-0812">Transmembrane</keyword>
<comment type="similarity">
    <text evidence="2">Belongs to the TonB family.</text>
</comment>
<dbReference type="Gene3D" id="3.30.1150.10">
    <property type="match status" value="1"/>
</dbReference>
<keyword evidence="5" id="KW-0997">Cell inner membrane</keyword>
<name>E7RNB7_9BACT</name>
<reference evidence="11" key="1">
    <citation type="submission" date="2011-01" db="EMBL/GenBank/DDBJ databases">
        <authorList>
            <person name="Muzny D."/>
            <person name="Qin X."/>
            <person name="Buhay C."/>
            <person name="Dugan-Rocha S."/>
            <person name="Ding Y."/>
            <person name="Chen G."/>
            <person name="Hawes A."/>
            <person name="Holder M."/>
            <person name="Jhangiani S."/>
            <person name="Johnson A."/>
            <person name="Khan Z."/>
            <person name="Li Z."/>
            <person name="Liu W."/>
            <person name="Liu X."/>
            <person name="Perez L."/>
            <person name="Shen H."/>
            <person name="Wang Q."/>
            <person name="Watt J."/>
            <person name="Xi L."/>
            <person name="Xin Y."/>
            <person name="Zhou J."/>
            <person name="Deng J."/>
            <person name="Jiang H."/>
            <person name="Liu Y."/>
            <person name="Qu J."/>
            <person name="Song X.-Z."/>
            <person name="Zhang L."/>
            <person name="Villasana D."/>
            <person name="Johnson A."/>
            <person name="Liu J."/>
            <person name="Liyanage D."/>
            <person name="Lorensuhewa L."/>
            <person name="Robinson T."/>
            <person name="Song A."/>
            <person name="Song B.-B."/>
            <person name="Dinh H."/>
            <person name="Thornton R."/>
            <person name="Coyle M."/>
            <person name="Francisco L."/>
            <person name="Jackson L."/>
            <person name="Javaid M."/>
            <person name="Korchina V."/>
            <person name="Kovar C."/>
            <person name="Mata R."/>
            <person name="Mathew T."/>
            <person name="Ngo R."/>
            <person name="Nguyen L."/>
            <person name="Nguyen N."/>
            <person name="Okwuonu G."/>
            <person name="Ongeri F."/>
            <person name="Pham C."/>
            <person name="Simmons D."/>
            <person name="Wilczek-Boney K."/>
            <person name="Hale W."/>
            <person name="Jakkamsetti A."/>
            <person name="Pham P."/>
            <person name="Ruth R."/>
            <person name="San Lucas F."/>
            <person name="Warren J."/>
            <person name="Zhang J."/>
            <person name="Zhao Z."/>
            <person name="Zhou C."/>
            <person name="Zhu D."/>
            <person name="Lee S."/>
            <person name="Bess C."/>
            <person name="Blankenburg K."/>
            <person name="Forbes L."/>
            <person name="Fu Q."/>
            <person name="Gubbala S."/>
            <person name="Hirani K."/>
            <person name="Jayaseelan J.C."/>
            <person name="Lara F."/>
            <person name="Munidasa M."/>
            <person name="Palculict T."/>
            <person name="Patil S."/>
            <person name="Pu L.-L."/>
            <person name="Saada N."/>
            <person name="Tang L."/>
            <person name="Weissenberger G."/>
            <person name="Zhu Y."/>
            <person name="Hemphill L."/>
            <person name="Shang Y."/>
            <person name="Youmans B."/>
            <person name="Ayvaz T."/>
            <person name="Ross M."/>
            <person name="Santibanez J."/>
            <person name="Aqrawi P."/>
            <person name="Gross S."/>
            <person name="Joshi V."/>
            <person name="Fowler G."/>
            <person name="Nazareth L."/>
            <person name="Reid J."/>
            <person name="Worley K."/>
            <person name="Petrosino J."/>
            <person name="Highlander S."/>
            <person name="Gibbs R."/>
        </authorList>
    </citation>
    <scope>NUCLEOTIDE SEQUENCE [LARGE SCALE GENOMIC DNA]</scope>
    <source>
        <strain evidence="11">ATCC 33269</strain>
    </source>
</reference>
<dbReference type="Proteomes" id="UP000005580">
    <property type="component" value="Unassembled WGS sequence"/>
</dbReference>
<evidence type="ECO:0000256" key="2">
    <source>
        <dbReference type="ARBA" id="ARBA00006555"/>
    </source>
</evidence>
<evidence type="ECO:0000256" key="3">
    <source>
        <dbReference type="ARBA" id="ARBA00022448"/>
    </source>
</evidence>
<dbReference type="InterPro" id="IPR051045">
    <property type="entry name" value="TonB-dependent_transducer"/>
</dbReference>
<dbReference type="GO" id="GO:0031992">
    <property type="term" value="F:energy transducer activity"/>
    <property type="evidence" value="ECO:0007669"/>
    <property type="project" value="TreeGrafter"/>
</dbReference>
<dbReference type="FunFam" id="3.30.1150.10:FF:000002">
    <property type="entry name" value="Energy transducer TonB"/>
    <property type="match status" value="1"/>
</dbReference>
<evidence type="ECO:0000256" key="9">
    <source>
        <dbReference type="ARBA" id="ARBA00023136"/>
    </source>
</evidence>
<feature type="domain" description="TonB C-terminal" evidence="10">
    <location>
        <begin position="40"/>
        <end position="136"/>
    </location>
</feature>